<evidence type="ECO:0000313" key="1">
    <source>
        <dbReference type="EMBL" id="OOZ38899.1"/>
    </source>
</evidence>
<dbReference type="Proteomes" id="UP000190198">
    <property type="component" value="Unassembled WGS sequence"/>
</dbReference>
<gene>
    <name evidence="1" type="ORF">BOW52_07905</name>
</gene>
<evidence type="ECO:0000313" key="2">
    <source>
        <dbReference type="Proteomes" id="UP000190198"/>
    </source>
</evidence>
<dbReference type="InterPro" id="IPR007739">
    <property type="entry name" value="RgpF"/>
</dbReference>
<dbReference type="AlphaFoldDB" id="A0A1T2L1D4"/>
<name>A0A1T2L1D4_9GAMM</name>
<proteinExistence type="predicted"/>
<keyword evidence="2" id="KW-1185">Reference proteome</keyword>
<reference evidence="1 2" key="1">
    <citation type="submission" date="2016-11" db="EMBL/GenBank/DDBJ databases">
        <title>Mixed transmission modes and dynamic genome evolution in an obligate animal-bacterial symbiosis.</title>
        <authorList>
            <person name="Russell S.L."/>
            <person name="Corbett-Detig R.B."/>
            <person name="Cavanaugh C.M."/>
        </authorList>
    </citation>
    <scope>NUCLEOTIDE SEQUENCE [LARGE SCALE GENOMIC DNA]</scope>
    <source>
        <strain evidence="1">Sp-SM6</strain>
    </source>
</reference>
<feature type="non-terminal residue" evidence="1">
    <location>
        <position position="227"/>
    </location>
</feature>
<accession>A0A1T2L1D4</accession>
<organism evidence="1 2">
    <name type="scientific">Solemya elarraichensis gill symbiont</name>
    <dbReference type="NCBI Taxonomy" id="1918949"/>
    <lineage>
        <taxon>Bacteria</taxon>
        <taxon>Pseudomonadati</taxon>
        <taxon>Pseudomonadota</taxon>
        <taxon>Gammaproteobacteria</taxon>
        <taxon>sulfur-oxidizing symbionts</taxon>
    </lineage>
</organism>
<dbReference type="Pfam" id="PF05045">
    <property type="entry name" value="RgpF"/>
    <property type="match status" value="1"/>
</dbReference>
<comment type="caution">
    <text evidence="1">The sequence shown here is derived from an EMBL/GenBank/DDBJ whole genome shotgun (WGS) entry which is preliminary data.</text>
</comment>
<protein>
    <submittedName>
        <fullName evidence="1">Uncharacterized protein</fullName>
    </submittedName>
</protein>
<sequence>MRFTMPQFWKVRREMTRIADQFLAVPTFIAEVLWYEALHMFSRRQPRRYPGQQVAGKDVAIFLLYQPGGILASTVETCRHLVEQGYSIRIISNAPVSEVDRGRLAPYCQTIIERQNHGYDFGGYQFAINELLTEEVVPENLLLINDSIWFPVLTKCDLLQRLRSSAADFSGPVIYRHRKEKKTHLQSYMLHFRQSAIVHPAFRNFWSNYRKSSSKRWTIRYGEMRLT</sequence>
<dbReference type="EMBL" id="MPRK01000152">
    <property type="protein sequence ID" value="OOZ38899.1"/>
    <property type="molecule type" value="Genomic_DNA"/>
</dbReference>